<comment type="similarity">
    <text evidence="2 6 9">Belongs to the class-V pyridoxal-phosphate-dependent aminotransferase family.</text>
</comment>
<dbReference type="RefSeq" id="XP_013416964.1">
    <property type="nucleotide sequence ID" value="XM_013561510.1"/>
</dbReference>
<dbReference type="GO" id="GO:0008453">
    <property type="term" value="F:alanine-glyoxylate transaminase activity"/>
    <property type="evidence" value="ECO:0007669"/>
    <property type="project" value="UniProtKB-EC"/>
</dbReference>
<evidence type="ECO:0000259" key="11">
    <source>
        <dbReference type="Pfam" id="PF00266"/>
    </source>
</evidence>
<dbReference type="STRING" id="7574.A0A1S3K3G9"/>
<dbReference type="PANTHER" id="PTHR21152">
    <property type="entry name" value="AMINOTRANSFERASE CLASS V"/>
    <property type="match status" value="1"/>
</dbReference>
<dbReference type="KEGG" id="lak:106178363"/>
<comment type="catalytic activity">
    <reaction evidence="6">
        <text>glyoxylate + L-alanine = glycine + pyruvate</text>
        <dbReference type="Rhea" id="RHEA:24248"/>
        <dbReference type="ChEBI" id="CHEBI:15361"/>
        <dbReference type="ChEBI" id="CHEBI:36655"/>
        <dbReference type="ChEBI" id="CHEBI:57305"/>
        <dbReference type="ChEBI" id="CHEBI:57972"/>
        <dbReference type="EC" id="2.6.1.44"/>
    </reaction>
</comment>
<dbReference type="GO" id="GO:0004760">
    <property type="term" value="F:L-serine-pyruvate transaminase activity"/>
    <property type="evidence" value="ECO:0007669"/>
    <property type="project" value="TreeGrafter"/>
</dbReference>
<comment type="cofactor">
    <cofactor evidence="1 6 8 10">
        <name>pyridoxal 5'-phosphate</name>
        <dbReference type="ChEBI" id="CHEBI:597326"/>
    </cofactor>
</comment>
<dbReference type="GO" id="GO:0005777">
    <property type="term" value="C:peroxisome"/>
    <property type="evidence" value="ECO:0007669"/>
    <property type="project" value="TreeGrafter"/>
</dbReference>
<keyword evidence="5 6" id="KW-0663">Pyridoxal phosphate</keyword>
<accession>A0A1S3K3G9</accession>
<dbReference type="InterPro" id="IPR015422">
    <property type="entry name" value="PyrdxlP-dep_Trfase_small"/>
</dbReference>
<evidence type="ECO:0000313" key="15">
    <source>
        <dbReference type="RefSeq" id="XP_013416972.1"/>
    </source>
</evidence>
<gene>
    <name evidence="14 15" type="primary">LOC106178363</name>
    <name evidence="13" type="synonym">LOC106162811</name>
</gene>
<dbReference type="InterPro" id="IPR015424">
    <property type="entry name" value="PyrdxlP-dep_Trfase"/>
</dbReference>
<keyword evidence="4" id="KW-0808">Transferase</keyword>
<keyword evidence="12" id="KW-1185">Reference proteome</keyword>
<evidence type="ECO:0000256" key="3">
    <source>
        <dbReference type="ARBA" id="ARBA00022576"/>
    </source>
</evidence>
<dbReference type="CDD" id="cd06451">
    <property type="entry name" value="AGAT_like"/>
    <property type="match status" value="1"/>
</dbReference>
<name>A0A1S3K3G9_LINAN</name>
<protein>
    <recommendedName>
        <fullName evidence="6">Alanine--glyoxylate aminotransferase</fullName>
        <ecNumber evidence="6">2.6.1.44</ecNumber>
    </recommendedName>
</protein>
<organism evidence="12 14">
    <name type="scientific">Lingula anatina</name>
    <name type="common">Brachiopod</name>
    <name type="synonym">Lingula unguis</name>
    <dbReference type="NCBI Taxonomy" id="7574"/>
    <lineage>
        <taxon>Eukaryota</taxon>
        <taxon>Metazoa</taxon>
        <taxon>Spiralia</taxon>
        <taxon>Lophotrochozoa</taxon>
        <taxon>Brachiopoda</taxon>
        <taxon>Linguliformea</taxon>
        <taxon>Lingulata</taxon>
        <taxon>Lingulida</taxon>
        <taxon>Linguloidea</taxon>
        <taxon>Lingulidae</taxon>
        <taxon>Lingula</taxon>
    </lineage>
</organism>
<evidence type="ECO:0000256" key="4">
    <source>
        <dbReference type="ARBA" id="ARBA00022679"/>
    </source>
</evidence>
<dbReference type="InterPro" id="IPR015421">
    <property type="entry name" value="PyrdxlP-dep_Trfase_major"/>
</dbReference>
<dbReference type="PIRSF" id="PIRSF000524">
    <property type="entry name" value="SPT"/>
    <property type="match status" value="1"/>
</dbReference>
<sequence>MRIFYRLCKMSSIMPPPQSLLKPMNFPRKSLYGPGPSNCPPRVLAACALPLLGHCHPEFFQIMDEIKEGVQYAFQTQNELTLAISGTGHAGMEAAVCNMVEPKDVVVVFSAGLWGERFADMAERHDADVRVVEKPMGAVFTLDDVKQALDHHKPSVAFIAHSESSSTVMQPLEGIGDLCKSHNCILIVDCVASLGGAPMFMDQWNIDVLYSGSQKVLSCPPGAAPISLNQRARNKLAARKTKVRSFYLDMNWLGNYWGCDGQPRKYHHTGPISSMYALREGLSMLVEEGLEECQARHQKCANILYEGLEKMGLKPFVKNKAHRLPTLTAVEVPDGIDWKKVSQYAMDKYKIELAGGLGASAGKVWRLGFMGYNAQPENVRTTLRVLQEGIEWYRNSPQSKL</sequence>
<dbReference type="Gene3D" id="3.90.1150.10">
    <property type="entry name" value="Aspartate Aminotransferase, domain 1"/>
    <property type="match status" value="1"/>
</dbReference>
<evidence type="ECO:0000313" key="13">
    <source>
        <dbReference type="RefSeq" id="XP_013395691.1"/>
    </source>
</evidence>
<dbReference type="EC" id="2.6.1.44" evidence="6"/>
<dbReference type="AlphaFoldDB" id="A0A1S3K3G9"/>
<evidence type="ECO:0000313" key="14">
    <source>
        <dbReference type="RefSeq" id="XP_013416964.1"/>
    </source>
</evidence>
<reference evidence="13" key="1">
    <citation type="journal article" date="2015" name="Nat. Commun.">
        <title>The Lingula genome provides insights into brachiopod evolution and the origin of phosphate biomineralization.</title>
        <authorList>
            <person name="Luo Y.J."/>
            <person name="Takeuchi T."/>
            <person name="Koyanagi R."/>
            <person name="Yamada L."/>
            <person name="Kanda M."/>
            <person name="Khalturina M."/>
            <person name="Fujie M."/>
            <person name="Yamasaki S.I."/>
            <person name="Endo K."/>
            <person name="Satoh N."/>
        </authorList>
    </citation>
    <scope>NUCLEOTIDE SEQUENCE</scope>
</reference>
<dbReference type="Pfam" id="PF00266">
    <property type="entry name" value="Aminotran_5"/>
    <property type="match status" value="1"/>
</dbReference>
<proteinExistence type="inferred from homology"/>
<feature type="binding site" evidence="7">
    <location>
        <position position="366"/>
    </location>
    <ligand>
        <name>substrate</name>
    </ligand>
</feature>
<dbReference type="OrthoDB" id="7403325at2759"/>
<dbReference type="Proteomes" id="UP000085678">
    <property type="component" value="Unplaced"/>
</dbReference>
<dbReference type="RefSeq" id="XP_013416972.1">
    <property type="nucleotide sequence ID" value="XM_013561518.1"/>
</dbReference>
<evidence type="ECO:0000256" key="8">
    <source>
        <dbReference type="PIRSR" id="PIRSR000524-50"/>
    </source>
</evidence>
<dbReference type="PROSITE" id="PS00595">
    <property type="entry name" value="AA_TRANSFER_CLASS_5"/>
    <property type="match status" value="1"/>
</dbReference>
<dbReference type="SUPFAM" id="SSF53383">
    <property type="entry name" value="PLP-dependent transferases"/>
    <property type="match status" value="1"/>
</dbReference>
<dbReference type="GeneID" id="106178363"/>
<dbReference type="InterPro" id="IPR024169">
    <property type="entry name" value="SP_NH2Trfase/AEP_transaminase"/>
</dbReference>
<feature type="domain" description="Aminotransferase class V" evidence="11">
    <location>
        <begin position="53"/>
        <end position="375"/>
    </location>
</feature>
<evidence type="ECO:0000256" key="2">
    <source>
        <dbReference type="ARBA" id="ARBA00009236"/>
    </source>
</evidence>
<keyword evidence="3 13" id="KW-0032">Aminotransferase</keyword>
<dbReference type="Gene3D" id="3.40.640.10">
    <property type="entry name" value="Type I PLP-dependent aspartate aminotransferase-like (Major domain)"/>
    <property type="match status" value="1"/>
</dbReference>
<feature type="modified residue" description="N6-(pyridoxal phosphate)lysine" evidence="8">
    <location>
        <position position="215"/>
    </location>
</feature>
<dbReference type="KEGG" id="lak:106162811"/>
<evidence type="ECO:0000256" key="7">
    <source>
        <dbReference type="PIRSR" id="PIRSR000524-1"/>
    </source>
</evidence>
<dbReference type="InterPro" id="IPR000192">
    <property type="entry name" value="Aminotrans_V_dom"/>
</dbReference>
<evidence type="ECO:0000256" key="6">
    <source>
        <dbReference type="PIRNR" id="PIRNR000524"/>
    </source>
</evidence>
<evidence type="ECO:0000313" key="12">
    <source>
        <dbReference type="Proteomes" id="UP000085678"/>
    </source>
</evidence>
<dbReference type="InterPro" id="IPR020578">
    <property type="entry name" value="Aminotrans_V_PyrdxlP_BS"/>
</dbReference>
<reference evidence="13 14" key="2">
    <citation type="submission" date="2025-04" db="UniProtKB">
        <authorList>
            <consortium name="RefSeq"/>
        </authorList>
    </citation>
    <scope>IDENTIFICATION</scope>
    <source>
        <tissue evidence="14 15">Gonads</tissue>
    </source>
</reference>
<dbReference type="FunFam" id="3.90.1150.10:FF:000039">
    <property type="entry name" value="Serine--pyruvate aminotransferase"/>
    <property type="match status" value="1"/>
</dbReference>
<evidence type="ECO:0000256" key="1">
    <source>
        <dbReference type="ARBA" id="ARBA00001933"/>
    </source>
</evidence>
<evidence type="ECO:0000256" key="5">
    <source>
        <dbReference type="ARBA" id="ARBA00022898"/>
    </source>
</evidence>
<dbReference type="GO" id="GO:0019265">
    <property type="term" value="P:glycine biosynthetic process, by transamination of glyoxylate"/>
    <property type="evidence" value="ECO:0007669"/>
    <property type="project" value="TreeGrafter"/>
</dbReference>
<evidence type="ECO:0000256" key="9">
    <source>
        <dbReference type="RuleBase" id="RU004075"/>
    </source>
</evidence>
<dbReference type="FunFam" id="3.40.640.10:FF:000027">
    <property type="entry name" value="Serine--pyruvate aminotransferase, mitochondrial"/>
    <property type="match status" value="1"/>
</dbReference>
<dbReference type="RefSeq" id="XP_013395691.1">
    <property type="nucleotide sequence ID" value="XM_013540237.1"/>
</dbReference>
<dbReference type="PANTHER" id="PTHR21152:SF40">
    <property type="entry name" value="ALANINE--GLYOXYLATE AMINOTRANSFERASE"/>
    <property type="match status" value="1"/>
</dbReference>
<dbReference type="GeneID" id="106162811"/>
<evidence type="ECO:0000256" key="10">
    <source>
        <dbReference type="RuleBase" id="RU004504"/>
    </source>
</evidence>